<comment type="caution">
    <text evidence="2">The sequence shown here is derived from an EMBL/GenBank/DDBJ whole genome shotgun (WGS) entry which is preliminary data.</text>
</comment>
<proteinExistence type="predicted"/>
<feature type="region of interest" description="Disordered" evidence="1">
    <location>
        <begin position="1"/>
        <end position="44"/>
    </location>
</feature>
<dbReference type="EMBL" id="MFKW01000011">
    <property type="protein sequence ID" value="OGG51857.1"/>
    <property type="molecule type" value="Genomic_DNA"/>
</dbReference>
<accession>A0A1F6CRW8</accession>
<dbReference type="AlphaFoldDB" id="A0A1F6CRW8"/>
<organism evidence="2 3">
    <name type="scientific">Candidatus Kaiserbacteria bacterium RIFCSPHIGHO2_01_FULL_54_36b</name>
    <dbReference type="NCBI Taxonomy" id="1798483"/>
    <lineage>
        <taxon>Bacteria</taxon>
        <taxon>Candidatus Kaiseribacteriota</taxon>
    </lineage>
</organism>
<dbReference type="Proteomes" id="UP000176445">
    <property type="component" value="Unassembled WGS sequence"/>
</dbReference>
<protein>
    <submittedName>
        <fullName evidence="2">Uncharacterized protein</fullName>
    </submittedName>
</protein>
<reference evidence="2 3" key="1">
    <citation type="journal article" date="2016" name="Nat. Commun.">
        <title>Thousands of microbial genomes shed light on interconnected biogeochemical processes in an aquifer system.</title>
        <authorList>
            <person name="Anantharaman K."/>
            <person name="Brown C.T."/>
            <person name="Hug L.A."/>
            <person name="Sharon I."/>
            <person name="Castelle C.J."/>
            <person name="Probst A.J."/>
            <person name="Thomas B.C."/>
            <person name="Singh A."/>
            <person name="Wilkins M.J."/>
            <person name="Karaoz U."/>
            <person name="Brodie E.L."/>
            <person name="Williams K.H."/>
            <person name="Hubbard S.S."/>
            <person name="Banfield J.F."/>
        </authorList>
    </citation>
    <scope>NUCLEOTIDE SEQUENCE [LARGE SCALE GENOMIC DNA]</scope>
</reference>
<name>A0A1F6CRW8_9BACT</name>
<sequence length="173" mass="18317">MFAVSPSFAQQDTPLPPPAPLTPPPADAPKGPPKNFAPSAASADAKCKPVIFTREDVGDLKNFTVTVKGDLEVIKACNPDKKIDRTGNGTRIAVSYDSGAVIALPESLKDSSAHVGLCVNDPTGDVADAVIYKGTWTGGVPERVDLKKLDDAFYNKPASLAVCRKLTAERKFH</sequence>
<evidence type="ECO:0000313" key="3">
    <source>
        <dbReference type="Proteomes" id="UP000176445"/>
    </source>
</evidence>
<evidence type="ECO:0000313" key="2">
    <source>
        <dbReference type="EMBL" id="OGG51857.1"/>
    </source>
</evidence>
<evidence type="ECO:0000256" key="1">
    <source>
        <dbReference type="SAM" id="MobiDB-lite"/>
    </source>
</evidence>
<gene>
    <name evidence="2" type="ORF">A2704_00355</name>
</gene>
<feature type="compositionally biased region" description="Pro residues" evidence="1">
    <location>
        <begin position="14"/>
        <end position="32"/>
    </location>
</feature>